<accession>A0ACC6A465</accession>
<dbReference type="EMBL" id="JAMBOP010000005">
    <property type="protein sequence ID" value="MCM3735438.1"/>
    <property type="molecule type" value="Genomic_DNA"/>
</dbReference>
<evidence type="ECO:0000313" key="2">
    <source>
        <dbReference type="Proteomes" id="UP001202289"/>
    </source>
</evidence>
<keyword evidence="2" id="KW-1185">Reference proteome</keyword>
<proteinExistence type="predicted"/>
<comment type="caution">
    <text evidence="1">The sequence shown here is derived from an EMBL/GenBank/DDBJ whole genome shotgun (WGS) entry which is preliminary data.</text>
</comment>
<keyword evidence="1" id="KW-0547">Nucleotide-binding</keyword>
<keyword evidence="1" id="KW-0067">ATP-binding</keyword>
<sequence length="214" mass="23808">MKAVDGLTVKIKQGEFVYVVGPSGAGKSTFIKMMYREEKPTKGSINVNGLVIESLAERDVPYFRRQLGVIFQDFKLLPKSTVYENVAFALEVIEEERGVIRERVTEVLKLVGLEDRADALPNELSGGEQQRIAIARAIVNRPKVVIADEPTGNLDMDTAMDIMGIFKRINERGTTIIMATHNADIVNTIRHRVIAIEGGKIVRDEIEGGYGYED</sequence>
<keyword evidence="1" id="KW-0132">Cell division</keyword>
<organism evidence="1 2">
    <name type="scientific">Bacillus cytotoxicus</name>
    <dbReference type="NCBI Taxonomy" id="580165"/>
    <lineage>
        <taxon>Bacteria</taxon>
        <taxon>Bacillati</taxon>
        <taxon>Bacillota</taxon>
        <taxon>Bacilli</taxon>
        <taxon>Bacillales</taxon>
        <taxon>Bacillaceae</taxon>
        <taxon>Bacillus</taxon>
        <taxon>Bacillus cereus group</taxon>
    </lineage>
</organism>
<name>A0ACC6A465_9BACI</name>
<evidence type="ECO:0000313" key="1">
    <source>
        <dbReference type="EMBL" id="MCM3735438.1"/>
    </source>
</evidence>
<protein>
    <submittedName>
        <fullName evidence="1">Cell division ATP-binding protein FtsE</fullName>
    </submittedName>
</protein>
<dbReference type="Proteomes" id="UP001202289">
    <property type="component" value="Unassembled WGS sequence"/>
</dbReference>
<keyword evidence="1" id="KW-0131">Cell cycle</keyword>
<reference evidence="1" key="1">
    <citation type="submission" date="2022-05" db="EMBL/GenBank/DDBJ databases">
        <title>Comparative Genomics of Spacecraft Associated Microbes.</title>
        <authorList>
            <person name="Tran M.T."/>
            <person name="Wright A."/>
            <person name="Seuylemezian A."/>
            <person name="Eisen J."/>
            <person name="Coil D."/>
        </authorList>
    </citation>
    <scope>NUCLEOTIDE SEQUENCE</scope>
    <source>
        <strain evidence="1">FAIRING 10M-2.2</strain>
    </source>
</reference>
<gene>
    <name evidence="1" type="primary">ftsE</name>
    <name evidence="1" type="ORF">M3215_06305</name>
</gene>